<dbReference type="GO" id="GO:0005739">
    <property type="term" value="C:mitochondrion"/>
    <property type="evidence" value="ECO:0007669"/>
    <property type="project" value="UniProtKB-SubCell"/>
</dbReference>
<protein>
    <recommendedName>
        <fullName evidence="4">Ribosomal protein/NADH dehydrogenase domain-containing protein</fullName>
    </recommendedName>
</protein>
<keyword evidence="2" id="KW-0496">Mitochondrion</keyword>
<dbReference type="AlphaFoldDB" id="A0AAD3TXQ4"/>
<comment type="caution">
    <text evidence="5">The sequence shown here is derived from an EMBL/GenBank/DDBJ whole genome shotgun (WGS) entry which is preliminary data.</text>
</comment>
<accession>A0AAD3TXQ4</accession>
<dbReference type="Proteomes" id="UP001222932">
    <property type="component" value="Unassembled WGS sequence"/>
</dbReference>
<dbReference type="InterPro" id="IPR007741">
    <property type="entry name" value="Ribosomal_mL43/mS25/NADH_DH"/>
</dbReference>
<evidence type="ECO:0000256" key="3">
    <source>
        <dbReference type="SAM" id="MobiDB-lite"/>
    </source>
</evidence>
<comment type="subcellular location">
    <subcellularLocation>
        <location evidence="1">Mitochondrion</location>
    </subcellularLocation>
</comment>
<feature type="region of interest" description="Disordered" evidence="3">
    <location>
        <begin position="82"/>
        <end position="108"/>
    </location>
</feature>
<evidence type="ECO:0000256" key="2">
    <source>
        <dbReference type="ARBA" id="ARBA00023128"/>
    </source>
</evidence>
<reference evidence="5" key="2">
    <citation type="submission" date="2023-06" db="EMBL/GenBank/DDBJ databases">
        <authorList>
            <person name="Kobayashi Y."/>
            <person name="Kayamori A."/>
            <person name="Aoki K."/>
            <person name="Shiwa Y."/>
            <person name="Fujita N."/>
            <person name="Sugita T."/>
            <person name="Iwasaki W."/>
            <person name="Tanaka N."/>
            <person name="Takashima M."/>
        </authorList>
    </citation>
    <scope>NUCLEOTIDE SEQUENCE</scope>
    <source>
        <strain evidence="5">HIS016</strain>
    </source>
</reference>
<evidence type="ECO:0000259" key="4">
    <source>
        <dbReference type="SMART" id="SM00916"/>
    </source>
</evidence>
<dbReference type="EMBL" id="BTCM01000005">
    <property type="protein sequence ID" value="GMK58347.1"/>
    <property type="molecule type" value="Genomic_DNA"/>
</dbReference>
<sequence length="169" mass="18457">MGLATPLRRLPLQRALAALRASEGSTKLSAEVSGIAVTFRPDGKNAPGPINFLSRWAPRIAYANPGLPFLVNRIPMPFKPAKSEYKPNVDPNAPTTEEEIARRAEAEAQVPSLTVSFHSKPSQTFELNSLSASQIWQRVAELGDAPPRPVRRQRQDKPQAEPESQAQAA</sequence>
<gene>
    <name evidence="5" type="ORF">CspeluHIS016_0503790</name>
</gene>
<proteinExistence type="predicted"/>
<organism evidence="5 6">
    <name type="scientific">Cutaneotrichosporon spelunceum</name>
    <dbReference type="NCBI Taxonomy" id="1672016"/>
    <lineage>
        <taxon>Eukaryota</taxon>
        <taxon>Fungi</taxon>
        <taxon>Dikarya</taxon>
        <taxon>Basidiomycota</taxon>
        <taxon>Agaricomycotina</taxon>
        <taxon>Tremellomycetes</taxon>
        <taxon>Trichosporonales</taxon>
        <taxon>Trichosporonaceae</taxon>
        <taxon>Cutaneotrichosporon</taxon>
    </lineage>
</organism>
<evidence type="ECO:0000256" key="1">
    <source>
        <dbReference type="ARBA" id="ARBA00004173"/>
    </source>
</evidence>
<feature type="region of interest" description="Disordered" evidence="3">
    <location>
        <begin position="141"/>
        <end position="169"/>
    </location>
</feature>
<feature type="domain" description="Ribosomal protein/NADH dehydrogenase" evidence="4">
    <location>
        <begin position="44"/>
        <end position="146"/>
    </location>
</feature>
<keyword evidence="6" id="KW-1185">Reference proteome</keyword>
<evidence type="ECO:0000313" key="6">
    <source>
        <dbReference type="Proteomes" id="UP001222932"/>
    </source>
</evidence>
<dbReference type="SMART" id="SM00916">
    <property type="entry name" value="L51_S25_CI-B8"/>
    <property type="match status" value="1"/>
</dbReference>
<name>A0AAD3TXQ4_9TREE</name>
<reference evidence="5" key="1">
    <citation type="journal article" date="2023" name="BMC Genomics">
        <title>Chromosome-level genome assemblies of Cutaneotrichosporon spp. (Trichosporonales, Basidiomycota) reveal imbalanced evolution between nucleotide sequences and chromosome synteny.</title>
        <authorList>
            <person name="Kobayashi Y."/>
            <person name="Kayamori A."/>
            <person name="Aoki K."/>
            <person name="Shiwa Y."/>
            <person name="Matsutani M."/>
            <person name="Fujita N."/>
            <person name="Sugita T."/>
            <person name="Iwasaki W."/>
            <person name="Tanaka N."/>
            <person name="Takashima M."/>
        </authorList>
    </citation>
    <scope>NUCLEOTIDE SEQUENCE</scope>
    <source>
        <strain evidence="5">HIS016</strain>
    </source>
</reference>
<evidence type="ECO:0000313" key="5">
    <source>
        <dbReference type="EMBL" id="GMK58347.1"/>
    </source>
</evidence>